<evidence type="ECO:0000313" key="2">
    <source>
        <dbReference type="EMBL" id="PWS37783.1"/>
    </source>
</evidence>
<accession>A0A317FGS1</accession>
<sequence length="228" mass="25161">MCWRPDVDWETARREYECGLSLTAIGRRHKISREAVRKRVRKEGWERTPDADALALTDTARRLSQPATGTDHRMVNGGGGSKRSMTNAQRLLDMLACGATVTLAAKRLGMAPLSVRRWLEQDEQLAAMVEQAQAEFASGLVDNIRDAGKRDWRASFALLEKMPVSRDEFGEQPNIGGPGEISIAVVLPGELQAMLSTPWQKPEHPPAIEHDPAGDAPAFAKHEGDDRT</sequence>
<feature type="region of interest" description="Disordered" evidence="1">
    <location>
        <begin position="196"/>
        <end position="228"/>
    </location>
</feature>
<evidence type="ECO:0000256" key="1">
    <source>
        <dbReference type="SAM" id="MobiDB-lite"/>
    </source>
</evidence>
<feature type="compositionally biased region" description="Basic and acidic residues" evidence="1">
    <location>
        <begin position="201"/>
        <end position="213"/>
    </location>
</feature>
<comment type="caution">
    <text evidence="2">The sequence shown here is derived from an EMBL/GenBank/DDBJ whole genome shotgun (WGS) entry which is preliminary data.</text>
</comment>
<dbReference type="Gene3D" id="1.10.10.60">
    <property type="entry name" value="Homeodomain-like"/>
    <property type="match status" value="1"/>
</dbReference>
<keyword evidence="3" id="KW-1185">Reference proteome</keyword>
<dbReference type="Proteomes" id="UP000245765">
    <property type="component" value="Unassembled WGS sequence"/>
</dbReference>
<organism evidence="2 3">
    <name type="scientific">Falsiroseomonas bella</name>
    <dbReference type="NCBI Taxonomy" id="2184016"/>
    <lineage>
        <taxon>Bacteria</taxon>
        <taxon>Pseudomonadati</taxon>
        <taxon>Pseudomonadota</taxon>
        <taxon>Alphaproteobacteria</taxon>
        <taxon>Acetobacterales</taxon>
        <taxon>Roseomonadaceae</taxon>
        <taxon>Falsiroseomonas</taxon>
    </lineage>
</organism>
<dbReference type="AlphaFoldDB" id="A0A317FGS1"/>
<reference evidence="3" key="1">
    <citation type="submission" date="2018-05" db="EMBL/GenBank/DDBJ databases">
        <authorList>
            <person name="Du Z."/>
            <person name="Wang X."/>
        </authorList>
    </citation>
    <scope>NUCLEOTIDE SEQUENCE [LARGE SCALE GENOMIC DNA]</scope>
    <source>
        <strain evidence="3">CQN31</strain>
    </source>
</reference>
<proteinExistence type="predicted"/>
<name>A0A317FGS1_9PROT</name>
<gene>
    <name evidence="2" type="ORF">DFH01_00225</name>
</gene>
<protein>
    <submittedName>
        <fullName evidence="2">Uncharacterized protein</fullName>
    </submittedName>
</protein>
<evidence type="ECO:0000313" key="3">
    <source>
        <dbReference type="Proteomes" id="UP000245765"/>
    </source>
</evidence>
<dbReference type="EMBL" id="QGNA01000001">
    <property type="protein sequence ID" value="PWS37783.1"/>
    <property type="molecule type" value="Genomic_DNA"/>
</dbReference>